<evidence type="ECO:0000256" key="1">
    <source>
        <dbReference type="PROSITE-ProRule" id="PRU00846"/>
    </source>
</evidence>
<feature type="compositionally biased region" description="Basic and acidic residues" evidence="2">
    <location>
        <begin position="421"/>
        <end position="431"/>
    </location>
</feature>
<evidence type="ECO:0000259" key="4">
    <source>
        <dbReference type="PROSITE" id="PS51513"/>
    </source>
</evidence>
<feature type="region of interest" description="Disordered" evidence="2">
    <location>
        <begin position="361"/>
        <end position="431"/>
    </location>
</feature>
<evidence type="ECO:0000259" key="3">
    <source>
        <dbReference type="PROSITE" id="PS51512"/>
    </source>
</evidence>
<feature type="domain" description="FFD box profile" evidence="4">
    <location>
        <begin position="395"/>
        <end position="410"/>
    </location>
</feature>
<dbReference type="PANTHER" id="PTHR13586">
    <property type="entry name" value="SCD6 PROTEIN-RELATED"/>
    <property type="match status" value="1"/>
</dbReference>
<reference evidence="5 6" key="1">
    <citation type="journal article" date="2013" name="BMC Genomics">
        <title>The miniature genome of a carnivorous plant Genlisea aurea contains a low number of genes and short non-coding sequences.</title>
        <authorList>
            <person name="Leushkin E.V."/>
            <person name="Sutormin R.A."/>
            <person name="Nabieva E.R."/>
            <person name="Penin A.A."/>
            <person name="Kondrashov A.S."/>
            <person name="Logacheva M.D."/>
        </authorList>
    </citation>
    <scope>NUCLEOTIDE SEQUENCE [LARGE SCALE GENOMIC DNA]</scope>
</reference>
<feature type="region of interest" description="Disordered" evidence="2">
    <location>
        <begin position="275"/>
        <end position="331"/>
    </location>
</feature>
<feature type="non-terminal residue" evidence="5">
    <location>
        <position position="1"/>
    </location>
</feature>
<dbReference type="GO" id="GO:0033962">
    <property type="term" value="P:P-body assembly"/>
    <property type="evidence" value="ECO:0007669"/>
    <property type="project" value="TreeGrafter"/>
</dbReference>
<dbReference type="AlphaFoldDB" id="S8DDY0"/>
<evidence type="ECO:0008006" key="7">
    <source>
        <dbReference type="Google" id="ProtNLM"/>
    </source>
</evidence>
<feature type="compositionally biased region" description="Acidic residues" evidence="2">
    <location>
        <begin position="380"/>
        <end position="389"/>
    </location>
</feature>
<evidence type="ECO:0000256" key="2">
    <source>
        <dbReference type="SAM" id="MobiDB-lite"/>
    </source>
</evidence>
<dbReference type="GO" id="GO:0003729">
    <property type="term" value="F:mRNA binding"/>
    <property type="evidence" value="ECO:0007669"/>
    <property type="project" value="TreeGrafter"/>
</dbReference>
<dbReference type="PANTHER" id="PTHR13586:SF0">
    <property type="entry name" value="TRAILER HITCH, ISOFORM H"/>
    <property type="match status" value="1"/>
</dbReference>
<dbReference type="GO" id="GO:0034063">
    <property type="term" value="P:stress granule assembly"/>
    <property type="evidence" value="ECO:0007669"/>
    <property type="project" value="TreeGrafter"/>
</dbReference>
<evidence type="ECO:0000313" key="6">
    <source>
        <dbReference type="Proteomes" id="UP000015453"/>
    </source>
</evidence>
<dbReference type="SMART" id="SM01199">
    <property type="entry name" value="FDF"/>
    <property type="match status" value="1"/>
</dbReference>
<dbReference type="GO" id="GO:0000932">
    <property type="term" value="C:P-body"/>
    <property type="evidence" value="ECO:0007669"/>
    <property type="project" value="TreeGrafter"/>
</dbReference>
<dbReference type="InterPro" id="IPR025761">
    <property type="entry name" value="FFD_box"/>
</dbReference>
<accession>S8DDY0</accession>
<dbReference type="PROSITE" id="PS51513">
    <property type="entry name" value="FFD"/>
    <property type="match status" value="1"/>
</dbReference>
<dbReference type="PROSITE" id="PS51512">
    <property type="entry name" value="DFDF"/>
    <property type="match status" value="1"/>
</dbReference>
<feature type="compositionally biased region" description="Low complexity" evidence="2">
    <location>
        <begin position="14"/>
        <end position="26"/>
    </location>
</feature>
<dbReference type="Proteomes" id="UP000015453">
    <property type="component" value="Unassembled WGS sequence"/>
</dbReference>
<dbReference type="EMBL" id="AUSU01010077">
    <property type="protein sequence ID" value="EPS57582.1"/>
    <property type="molecule type" value="Genomic_DNA"/>
</dbReference>
<keyword evidence="6" id="KW-1185">Reference proteome</keyword>
<sequence>LLQSHYHPQPPLQPASLPAGPSLPLADHVSNPPHVGLPGSNFQGALPLYQPGGNLNSWVPNSTASGLAMPMYWQGFYGPPGVIPQLSQQPLLRPPPGLPIPPAMQQMQLPGSFISSPPMAHSGFSTSSMQDGHSAVVPNIATPSSLMSSSLPVSTLPLGNLSLQIGSLASETINSLLPNKVPVSASVSSSGMSALLEVPAPVPDNSRVPSVAVRSIGISGSVSLSSQQNAPIPRVAVTGSAISETLTPPLVTPGLLLPPSASASSVHLQTAQKDVEVVKVSPKQSPEPSAPLEPEADPPILPLPPNARMQKPNGSAYSIRGNHRGRGGRAVYTTSRSVAKFTEDFDFTAMNEKFNKDEVWGHLGKDNKSQSKDKEAYKSDEEEEQDEVDSNLSKPVYNKDDFFDSLSCNALDNNPNRVRQRYSEQMKLDTE</sequence>
<feature type="short sequence motif" description="FFD box" evidence="1">
    <location>
        <begin position="395"/>
        <end position="410"/>
    </location>
</feature>
<dbReference type="OrthoDB" id="912113at2759"/>
<organism evidence="5 6">
    <name type="scientific">Genlisea aurea</name>
    <dbReference type="NCBI Taxonomy" id="192259"/>
    <lineage>
        <taxon>Eukaryota</taxon>
        <taxon>Viridiplantae</taxon>
        <taxon>Streptophyta</taxon>
        <taxon>Embryophyta</taxon>
        <taxon>Tracheophyta</taxon>
        <taxon>Spermatophyta</taxon>
        <taxon>Magnoliopsida</taxon>
        <taxon>eudicotyledons</taxon>
        <taxon>Gunneridae</taxon>
        <taxon>Pentapetalae</taxon>
        <taxon>asterids</taxon>
        <taxon>lamiids</taxon>
        <taxon>Lamiales</taxon>
        <taxon>Lentibulariaceae</taxon>
        <taxon>Genlisea</taxon>
    </lineage>
</organism>
<feature type="compositionally biased region" description="Basic and acidic residues" evidence="2">
    <location>
        <begin position="361"/>
        <end position="379"/>
    </location>
</feature>
<dbReference type="Pfam" id="PF09532">
    <property type="entry name" value="FDF"/>
    <property type="match status" value="1"/>
</dbReference>
<name>S8DDY0_9LAMI</name>
<feature type="compositionally biased region" description="Polar residues" evidence="2">
    <location>
        <begin position="406"/>
        <end position="417"/>
    </location>
</feature>
<feature type="domain" description="DFDF" evidence="3">
    <location>
        <begin position="333"/>
        <end position="369"/>
    </location>
</feature>
<feature type="non-terminal residue" evidence="5">
    <location>
        <position position="431"/>
    </location>
</feature>
<gene>
    <name evidence="5" type="ORF">M569_17235</name>
</gene>
<dbReference type="InterPro" id="IPR019050">
    <property type="entry name" value="FDF_dom"/>
</dbReference>
<evidence type="ECO:0000313" key="5">
    <source>
        <dbReference type="EMBL" id="EPS57582.1"/>
    </source>
</evidence>
<comment type="caution">
    <text evidence="5">The sequence shown here is derived from an EMBL/GenBank/DDBJ whole genome shotgun (WGS) entry which is preliminary data.</text>
</comment>
<feature type="region of interest" description="Disordered" evidence="2">
    <location>
        <begin position="1"/>
        <end position="37"/>
    </location>
</feature>
<dbReference type="InterPro" id="IPR025762">
    <property type="entry name" value="DFDF"/>
</dbReference>
<proteinExistence type="predicted"/>
<protein>
    <recommendedName>
        <fullName evidence="7">DFDF domain-containing protein</fullName>
    </recommendedName>
</protein>